<sequence>MEADEGAAIMKKAIESGKAEWAFPRILAVGIALLNLLPRCLQPFFLKGFFFTVQPDRDSLKQRHERR</sequence>
<accession>J9GJD3</accession>
<proteinExistence type="predicted"/>
<gene>
    <name evidence="1" type="ORF">EVA_04101</name>
</gene>
<name>J9GJD3_9ZZZZ</name>
<dbReference type="EMBL" id="AMCI01000788">
    <property type="protein sequence ID" value="EJX07787.1"/>
    <property type="molecule type" value="Genomic_DNA"/>
</dbReference>
<evidence type="ECO:0000313" key="1">
    <source>
        <dbReference type="EMBL" id="EJX07787.1"/>
    </source>
</evidence>
<reference evidence="1" key="1">
    <citation type="journal article" date="2012" name="PLoS ONE">
        <title>Gene sets for utilization of primary and secondary nutrition supplies in the distal gut of endangered iberian lynx.</title>
        <authorList>
            <person name="Alcaide M."/>
            <person name="Messina E."/>
            <person name="Richter M."/>
            <person name="Bargiela R."/>
            <person name="Peplies J."/>
            <person name="Huws S.A."/>
            <person name="Newbold C.J."/>
            <person name="Golyshin P.N."/>
            <person name="Simon M.A."/>
            <person name="Lopez G."/>
            <person name="Yakimov M.M."/>
            <person name="Ferrer M."/>
        </authorList>
    </citation>
    <scope>NUCLEOTIDE SEQUENCE</scope>
</reference>
<protein>
    <submittedName>
        <fullName evidence="1">Uncharacterized protein</fullName>
    </submittedName>
</protein>
<comment type="caution">
    <text evidence="1">The sequence shown here is derived from an EMBL/GenBank/DDBJ whole genome shotgun (WGS) entry which is preliminary data.</text>
</comment>
<dbReference type="AlphaFoldDB" id="J9GJD3"/>
<organism evidence="1">
    <name type="scientific">gut metagenome</name>
    <dbReference type="NCBI Taxonomy" id="749906"/>
    <lineage>
        <taxon>unclassified sequences</taxon>
        <taxon>metagenomes</taxon>
        <taxon>organismal metagenomes</taxon>
    </lineage>
</organism>